<keyword evidence="4 7" id="KW-1133">Transmembrane helix</keyword>
<evidence type="ECO:0000256" key="7">
    <source>
        <dbReference type="SAM" id="Phobius"/>
    </source>
</evidence>
<name>A0AAD5RJK6_9PEZI</name>
<keyword evidence="2" id="KW-0926">Vacuole</keyword>
<organism evidence="9 10">
    <name type="scientific">Zalerion maritima</name>
    <dbReference type="NCBI Taxonomy" id="339359"/>
    <lineage>
        <taxon>Eukaryota</taxon>
        <taxon>Fungi</taxon>
        <taxon>Dikarya</taxon>
        <taxon>Ascomycota</taxon>
        <taxon>Pezizomycotina</taxon>
        <taxon>Sordariomycetes</taxon>
        <taxon>Lulworthiomycetidae</taxon>
        <taxon>Lulworthiales</taxon>
        <taxon>Lulworthiaceae</taxon>
        <taxon>Zalerion</taxon>
    </lineage>
</organism>
<evidence type="ECO:0000256" key="6">
    <source>
        <dbReference type="SAM" id="MobiDB-lite"/>
    </source>
</evidence>
<evidence type="ECO:0000256" key="3">
    <source>
        <dbReference type="ARBA" id="ARBA00022692"/>
    </source>
</evidence>
<dbReference type="GO" id="GO:0000329">
    <property type="term" value="C:fungal-type vacuole membrane"/>
    <property type="evidence" value="ECO:0007669"/>
    <property type="project" value="TreeGrafter"/>
</dbReference>
<evidence type="ECO:0000313" key="9">
    <source>
        <dbReference type="EMBL" id="KAJ2895577.1"/>
    </source>
</evidence>
<dbReference type="EMBL" id="JAKWBI020000389">
    <property type="protein sequence ID" value="KAJ2895577.1"/>
    <property type="molecule type" value="Genomic_DNA"/>
</dbReference>
<evidence type="ECO:0000256" key="1">
    <source>
        <dbReference type="ARBA" id="ARBA00004128"/>
    </source>
</evidence>
<feature type="domain" description="SPX" evidence="8">
    <location>
        <begin position="1"/>
        <end position="154"/>
    </location>
</feature>
<reference evidence="9" key="1">
    <citation type="submission" date="2022-07" db="EMBL/GenBank/DDBJ databases">
        <title>Draft genome sequence of Zalerion maritima ATCC 34329, a (micro)plastics degrading marine fungus.</title>
        <authorList>
            <person name="Paco A."/>
            <person name="Goncalves M.F.M."/>
            <person name="Rocha-Santos T.A.P."/>
            <person name="Alves A."/>
        </authorList>
    </citation>
    <scope>NUCLEOTIDE SEQUENCE</scope>
    <source>
        <strain evidence="9">ATCC 34329</strain>
    </source>
</reference>
<dbReference type="InterPro" id="IPR003807">
    <property type="entry name" value="DUF202"/>
</dbReference>
<feature type="transmembrane region" description="Helical" evidence="7">
    <location>
        <begin position="685"/>
        <end position="706"/>
    </location>
</feature>
<dbReference type="PANTHER" id="PTHR46140">
    <property type="entry name" value="VACUOLAR TRANSPORTER CHAPERONE 1-RELATED"/>
    <property type="match status" value="1"/>
</dbReference>
<dbReference type="AlphaFoldDB" id="A0AAD5RJK6"/>
<evidence type="ECO:0000256" key="5">
    <source>
        <dbReference type="ARBA" id="ARBA00023136"/>
    </source>
</evidence>
<keyword evidence="5 7" id="KW-0472">Membrane</keyword>
<dbReference type="GO" id="GO:0006799">
    <property type="term" value="P:polyphosphate biosynthetic process"/>
    <property type="evidence" value="ECO:0007669"/>
    <property type="project" value="UniProtKB-ARBA"/>
</dbReference>
<comment type="caution">
    <text evidence="9">The sequence shown here is derived from an EMBL/GenBank/DDBJ whole genome shotgun (WGS) entry which is preliminary data.</text>
</comment>
<dbReference type="Pfam" id="PF02656">
    <property type="entry name" value="DUF202"/>
    <property type="match status" value="1"/>
</dbReference>
<dbReference type="InterPro" id="IPR051572">
    <property type="entry name" value="VTC_Complex_Subunit"/>
</dbReference>
<dbReference type="PROSITE" id="PS51382">
    <property type="entry name" value="SPX"/>
    <property type="match status" value="1"/>
</dbReference>
<accession>A0AAD5RJK6</accession>
<gene>
    <name evidence="9" type="ORF">MKZ38_006327</name>
</gene>
<dbReference type="Proteomes" id="UP001201980">
    <property type="component" value="Unassembled WGS sequence"/>
</dbReference>
<evidence type="ECO:0000256" key="2">
    <source>
        <dbReference type="ARBA" id="ARBA00022554"/>
    </source>
</evidence>
<evidence type="ECO:0000313" key="10">
    <source>
        <dbReference type="Proteomes" id="UP001201980"/>
    </source>
</evidence>
<sequence length="777" mass="88914">MRFGKTLQQATYQPWKEHYMDYVKLKGMLREHEPEEDSPWTEEDEQKFCDEAFNVQLEKVAKFQQDTFNSLQKRVDALFERLKTLAPSPDSRPGAKKTDLTADRLRAIESDLDSITNDVKELRRYSNINYTGFLKIVKKHDRKRGDRYKIRPMMQLRLASRQFNSEQGYSPLLNKLSVMYFVIRQHVEDTTRGPSEQLPPVPDVISLGQETKLGGERYTSQKFWVHPDNLLEVKTYILRRLPTLVFSQLATAKDLEVSDDPTITSLYFDNSKFRLYSNKVDNDMKATSLRLRWYDQLSAKPLIKFEKKTVGEHGLGDVKRFPIKAKYVKAFIDGGYMMEKTIQKMERQGQSAKEIDEFKETVGAIADFILENQLEPVLRANYVRAAFQKPSDDRVRISLDTNIAFIREDTVDRDRPCRNPEDWHRTDIDDSNMTYPFKNINQSEVSLFPYALLEIKVKEDDSRRRPEWVEDLMASHLVHSAPRFSKFVHGVASLCDDFVNTLPFWLSDMQTDIRKDPQKAFEEEEERRAQKAEGDEVVGSFLGTKVSSYKPARHSPLAKSHISERLAAEMSRSVGLSPTGDSAATPRGTVLRGGASPRPGGYGSTSLFSGLSFSRYKRARQAKRQQPLPEGVEEPTTWIKNAGPLKVEPKVWLANERTYLKWQHICVLLASMAVALHTAAGENSIAMVIGILYLTIAVLTGAWGWYMHRVRRTMIHERSGRDFDNMIGPMGVGMALMASLILNYVFQYRAAFSQLDGNGNDEAGGNSSQAFVNELRF</sequence>
<dbReference type="InterPro" id="IPR004331">
    <property type="entry name" value="SPX_dom"/>
</dbReference>
<keyword evidence="3 7" id="KW-0812">Transmembrane</keyword>
<feature type="compositionally biased region" description="Basic and acidic residues" evidence="6">
    <location>
        <begin position="516"/>
        <end position="534"/>
    </location>
</feature>
<keyword evidence="10" id="KW-1185">Reference proteome</keyword>
<dbReference type="CDD" id="cd14480">
    <property type="entry name" value="SPX_VTC2_like"/>
    <property type="match status" value="1"/>
</dbReference>
<proteinExistence type="predicted"/>
<comment type="subcellular location">
    <subcellularLocation>
        <location evidence="1">Vacuole membrane</location>
        <topology evidence="1">Multi-pass membrane protein</topology>
    </subcellularLocation>
</comment>
<dbReference type="PANTHER" id="PTHR46140:SF2">
    <property type="entry name" value="VACUOLAR TRANSPORTER CHAPERONE 3 COMPLEX SUBUNIT 3-RELATED"/>
    <property type="match status" value="1"/>
</dbReference>
<evidence type="ECO:0000259" key="8">
    <source>
        <dbReference type="PROSITE" id="PS51382"/>
    </source>
</evidence>
<protein>
    <submittedName>
        <fullName evidence="9">VTC domain-containing protein</fullName>
    </submittedName>
</protein>
<feature type="region of interest" description="Disordered" evidence="6">
    <location>
        <begin position="573"/>
        <end position="602"/>
    </location>
</feature>
<dbReference type="Pfam" id="PF09359">
    <property type="entry name" value="VTC"/>
    <property type="match status" value="1"/>
</dbReference>
<dbReference type="InterPro" id="IPR018966">
    <property type="entry name" value="VTC_domain"/>
</dbReference>
<dbReference type="InterPro" id="IPR042267">
    <property type="entry name" value="VTC_sf"/>
</dbReference>
<evidence type="ECO:0000256" key="4">
    <source>
        <dbReference type="ARBA" id="ARBA00022989"/>
    </source>
</evidence>
<dbReference type="GO" id="GO:0033254">
    <property type="term" value="C:vacuolar transporter chaperone complex"/>
    <property type="evidence" value="ECO:0007669"/>
    <property type="project" value="TreeGrafter"/>
</dbReference>
<feature type="region of interest" description="Disordered" evidence="6">
    <location>
        <begin position="516"/>
        <end position="536"/>
    </location>
</feature>
<dbReference type="Gene3D" id="3.20.100.30">
    <property type="entry name" value="VTC, catalytic tunnel domain"/>
    <property type="match status" value="1"/>
</dbReference>
<feature type="transmembrane region" description="Helical" evidence="7">
    <location>
        <begin position="727"/>
        <end position="746"/>
    </location>
</feature>